<dbReference type="RefSeq" id="WP_317794523.1">
    <property type="nucleotide sequence ID" value="NZ_AP028461.1"/>
</dbReference>
<name>A0ABW4AQ30_9ACTN</name>
<feature type="region of interest" description="Disordered" evidence="4">
    <location>
        <begin position="275"/>
        <end position="301"/>
    </location>
</feature>
<evidence type="ECO:0000256" key="4">
    <source>
        <dbReference type="SAM" id="MobiDB-lite"/>
    </source>
</evidence>
<dbReference type="InterPro" id="IPR002347">
    <property type="entry name" value="SDR_fam"/>
</dbReference>
<dbReference type="Pfam" id="PF00106">
    <property type="entry name" value="adh_short"/>
    <property type="match status" value="1"/>
</dbReference>
<reference evidence="6" key="1">
    <citation type="journal article" date="2019" name="Int. J. Syst. Evol. Microbiol.">
        <title>The Global Catalogue of Microorganisms (GCM) 10K type strain sequencing project: providing services to taxonomists for standard genome sequencing and annotation.</title>
        <authorList>
            <consortium name="The Broad Institute Genomics Platform"/>
            <consortium name="The Broad Institute Genome Sequencing Center for Infectious Disease"/>
            <person name="Wu L."/>
            <person name="Ma J."/>
        </authorList>
    </citation>
    <scope>NUCLEOTIDE SEQUENCE [LARGE SCALE GENOMIC DNA]</scope>
    <source>
        <strain evidence="6">CCM 7526</strain>
    </source>
</reference>
<comment type="similarity">
    <text evidence="1 3">Belongs to the short-chain dehydrogenases/reductases (SDR) family.</text>
</comment>
<protein>
    <submittedName>
        <fullName evidence="5">SDR family NAD(P)-dependent oxidoreductase</fullName>
        <ecNumber evidence="5">1.-.-.-</ecNumber>
    </submittedName>
</protein>
<sequence length="301" mass="31319">MSARDPRGMRVLVTGASGTFGRAISARLDGLGARVVGLDRAPRVNDPVEVLPCDITDDDAVRAAVAEAIELLGGLDLLVNNAGVGGPAPAELSPGAEVRRQLDINLLGTWRVTAACVDELVAARGRIVMLASRMAVMQLPLAAAYGASKRAMVAYADALRLELGTHVGVTCVYPSAVRSPIHDSTAEAGLSLEGMSRYEPLDGVVDTVLRAALSRRVRRDLPTTRRGAVEFFLARHLPALTDRIVARTLAGRVRSGAFGDAALAAGVVARHGDARLTGGGAARNGDGRLTADGVARHGDGR</sequence>
<keyword evidence="6" id="KW-1185">Reference proteome</keyword>
<proteinExistence type="inferred from homology"/>
<evidence type="ECO:0000313" key="6">
    <source>
        <dbReference type="Proteomes" id="UP001597183"/>
    </source>
</evidence>
<comment type="caution">
    <text evidence="5">The sequence shown here is derived from an EMBL/GenBank/DDBJ whole genome shotgun (WGS) entry which is preliminary data.</text>
</comment>
<dbReference type="PRINTS" id="PR00080">
    <property type="entry name" value="SDRFAMILY"/>
</dbReference>
<dbReference type="PRINTS" id="PR00081">
    <property type="entry name" value="GDHRDH"/>
</dbReference>
<dbReference type="PROSITE" id="PS00061">
    <property type="entry name" value="ADH_SHORT"/>
    <property type="match status" value="1"/>
</dbReference>
<dbReference type="PANTHER" id="PTHR44196:SF1">
    <property type="entry name" value="DEHYDROGENASE_REDUCTASE SDR FAMILY MEMBER 7B"/>
    <property type="match status" value="1"/>
</dbReference>
<accession>A0ABW4AQ30</accession>
<evidence type="ECO:0000313" key="5">
    <source>
        <dbReference type="EMBL" id="MFD1372790.1"/>
    </source>
</evidence>
<dbReference type="SUPFAM" id="SSF51735">
    <property type="entry name" value="NAD(P)-binding Rossmann-fold domains"/>
    <property type="match status" value="1"/>
</dbReference>
<dbReference type="GO" id="GO:0016491">
    <property type="term" value="F:oxidoreductase activity"/>
    <property type="evidence" value="ECO:0007669"/>
    <property type="project" value="UniProtKB-KW"/>
</dbReference>
<dbReference type="PANTHER" id="PTHR44196">
    <property type="entry name" value="DEHYDROGENASE/REDUCTASE SDR FAMILY MEMBER 7B"/>
    <property type="match status" value="1"/>
</dbReference>
<evidence type="ECO:0000256" key="3">
    <source>
        <dbReference type="RuleBase" id="RU000363"/>
    </source>
</evidence>
<dbReference type="Proteomes" id="UP001597183">
    <property type="component" value="Unassembled WGS sequence"/>
</dbReference>
<dbReference type="InterPro" id="IPR020904">
    <property type="entry name" value="Sc_DH/Rdtase_CS"/>
</dbReference>
<dbReference type="EC" id="1.-.-.-" evidence="5"/>
<dbReference type="InterPro" id="IPR036291">
    <property type="entry name" value="NAD(P)-bd_dom_sf"/>
</dbReference>
<organism evidence="5 6">
    <name type="scientific">Actinoplanes sichuanensis</name>
    <dbReference type="NCBI Taxonomy" id="512349"/>
    <lineage>
        <taxon>Bacteria</taxon>
        <taxon>Bacillati</taxon>
        <taxon>Actinomycetota</taxon>
        <taxon>Actinomycetes</taxon>
        <taxon>Micromonosporales</taxon>
        <taxon>Micromonosporaceae</taxon>
        <taxon>Actinoplanes</taxon>
    </lineage>
</organism>
<gene>
    <name evidence="5" type="ORF">ACFQ5G_46325</name>
</gene>
<keyword evidence="2 5" id="KW-0560">Oxidoreductase</keyword>
<evidence type="ECO:0000256" key="2">
    <source>
        <dbReference type="ARBA" id="ARBA00023002"/>
    </source>
</evidence>
<dbReference type="EMBL" id="JBHTMK010000063">
    <property type="protein sequence ID" value="MFD1372790.1"/>
    <property type="molecule type" value="Genomic_DNA"/>
</dbReference>
<dbReference type="Gene3D" id="3.40.50.720">
    <property type="entry name" value="NAD(P)-binding Rossmann-like Domain"/>
    <property type="match status" value="1"/>
</dbReference>
<evidence type="ECO:0000256" key="1">
    <source>
        <dbReference type="ARBA" id="ARBA00006484"/>
    </source>
</evidence>